<evidence type="ECO:0000313" key="2">
    <source>
        <dbReference type="Proteomes" id="UP000222975"/>
    </source>
</evidence>
<sequence>MFEEPTHVRYALVTRPQHDEKVTLTPCDNLIEAVHKQDRYDSIASVVICDDFKAQAVDVRLHFITGPDDSAYRAKEMLLASFIRQNNGWIPRHVTGCMIDAFDDETLTFIQSLLSFFDSHRTNFARSLAS</sequence>
<name>A0A173GDH5_9CAUD</name>
<organism evidence="1 2">
    <name type="scientific">Erwinia phage vB_EamM_Simmy50</name>
    <dbReference type="NCBI Taxonomy" id="1815988"/>
    <lineage>
        <taxon>Viruses</taxon>
        <taxon>Duplodnaviria</taxon>
        <taxon>Heunggongvirae</taxon>
        <taxon>Uroviricota</taxon>
        <taxon>Caudoviricetes</taxon>
        <taxon>Chimalliviridae</taxon>
        <taxon>Agricanvirus</taxon>
        <taxon>Agricanvirus simmy50</taxon>
    </lineage>
</organism>
<gene>
    <name evidence="1" type="ORF">SIMMY50_247</name>
</gene>
<keyword evidence="2" id="KW-1185">Reference proteome</keyword>
<reference evidence="2" key="1">
    <citation type="submission" date="2016-03" db="EMBL/GenBank/DDBJ databases">
        <authorList>
            <person name="Sharma R."/>
            <person name="Simister A.R."/>
            <person name="Berg J.A."/>
            <person name="Jensen G.L."/>
            <person name="Keele B.R."/>
            <person name="Ward M.E.H."/>
            <person name="Breakwell D.P."/>
            <person name="Hope S."/>
            <person name="Grose J.H."/>
        </authorList>
    </citation>
    <scope>NUCLEOTIDE SEQUENCE [LARGE SCALE GENOMIC DNA]</scope>
</reference>
<proteinExistence type="predicted"/>
<dbReference type="EMBL" id="KU886223">
    <property type="protein sequence ID" value="ANH51706.1"/>
    <property type="molecule type" value="Genomic_DNA"/>
</dbReference>
<evidence type="ECO:0000313" key="1">
    <source>
        <dbReference type="EMBL" id="ANH51706.1"/>
    </source>
</evidence>
<dbReference type="Proteomes" id="UP000222975">
    <property type="component" value="Segment"/>
</dbReference>
<protein>
    <submittedName>
        <fullName evidence="1">Uncharacterized protein</fullName>
    </submittedName>
</protein>
<accession>A0A173GDH5</accession>